<sequence length="88" mass="9996">MTIIGSESVVRNGGKLDLETGLVQPIKKKLNNKHKCPNVTLISLPLKNNVKTNELYLAGHEKTSFSLIQYHQLYCRRVINEIVWHLVG</sequence>
<dbReference type="EMBL" id="CBSX010000014">
    <property type="protein sequence ID" value="CDH04229.1"/>
    <property type="molecule type" value="Genomic_DNA"/>
</dbReference>
<evidence type="ECO:0000313" key="1">
    <source>
        <dbReference type="EMBL" id="CDH04229.1"/>
    </source>
</evidence>
<dbReference type="AlphaFoldDB" id="A0A077P0J7"/>
<reference evidence="1" key="1">
    <citation type="submission" date="2013-07" db="EMBL/GenBank/DDBJ databases">
        <title>Sub-species coevolution in mutualistic symbiosis.</title>
        <authorList>
            <person name="Murfin K."/>
            <person name="Klassen J."/>
            <person name="Lee M."/>
            <person name="Forst S."/>
            <person name="Stock P."/>
            <person name="Goodrich-Blair H."/>
        </authorList>
    </citation>
    <scope>NUCLEOTIDE SEQUENCE [LARGE SCALE GENOMIC DNA]</scope>
    <source>
        <strain evidence="1">Oregonense</strain>
    </source>
</reference>
<dbReference type="HOGENOM" id="CLU_2468302_0_0_6"/>
<protein>
    <submittedName>
        <fullName evidence="1">Uncharacterized protein</fullName>
    </submittedName>
</protein>
<organism evidence="1 2">
    <name type="scientific">Xenorhabdus bovienii str. oregonense</name>
    <dbReference type="NCBI Taxonomy" id="1398202"/>
    <lineage>
        <taxon>Bacteria</taxon>
        <taxon>Pseudomonadati</taxon>
        <taxon>Pseudomonadota</taxon>
        <taxon>Gammaproteobacteria</taxon>
        <taxon>Enterobacterales</taxon>
        <taxon>Morganellaceae</taxon>
        <taxon>Xenorhabdus</taxon>
    </lineage>
</organism>
<proteinExistence type="predicted"/>
<name>A0A077P0J7_XENBV</name>
<dbReference type="Proteomes" id="UP000028483">
    <property type="component" value="Unassembled WGS sequence"/>
</dbReference>
<gene>
    <name evidence="1" type="ORF">XBO1_1100028</name>
</gene>
<accession>A0A077P0J7</accession>
<comment type="caution">
    <text evidence="1">The sequence shown here is derived from an EMBL/GenBank/DDBJ whole genome shotgun (WGS) entry which is preliminary data.</text>
</comment>
<evidence type="ECO:0000313" key="2">
    <source>
        <dbReference type="Proteomes" id="UP000028483"/>
    </source>
</evidence>